<dbReference type="OrthoDB" id="9806726at2"/>
<evidence type="ECO:0000256" key="3">
    <source>
        <dbReference type="ARBA" id="ARBA00022741"/>
    </source>
</evidence>
<dbReference type="STRING" id="29364.SAMN04487772_10282"/>
<dbReference type="InterPro" id="IPR017871">
    <property type="entry name" value="ABC_transporter-like_CS"/>
</dbReference>
<evidence type="ECO:0000313" key="7">
    <source>
        <dbReference type="Proteomes" id="UP000199800"/>
    </source>
</evidence>
<gene>
    <name evidence="6" type="ORF">SAMN04487772_10282</name>
</gene>
<comment type="similarity">
    <text evidence="1">Belongs to the ABC transporter superfamily.</text>
</comment>
<evidence type="ECO:0000256" key="2">
    <source>
        <dbReference type="ARBA" id="ARBA00022448"/>
    </source>
</evidence>
<proteinExistence type="inferred from homology"/>
<evidence type="ECO:0000256" key="4">
    <source>
        <dbReference type="ARBA" id="ARBA00022840"/>
    </source>
</evidence>
<keyword evidence="7" id="KW-1185">Reference proteome</keyword>
<dbReference type="SUPFAM" id="SSF52540">
    <property type="entry name" value="P-loop containing nucleoside triphosphate hydrolases"/>
    <property type="match status" value="1"/>
</dbReference>
<dbReference type="Proteomes" id="UP000199800">
    <property type="component" value="Unassembled WGS sequence"/>
</dbReference>
<evidence type="ECO:0000259" key="5">
    <source>
        <dbReference type="PROSITE" id="PS50893"/>
    </source>
</evidence>
<evidence type="ECO:0000313" key="6">
    <source>
        <dbReference type="EMBL" id="SES69775.1"/>
    </source>
</evidence>
<dbReference type="PROSITE" id="PS00211">
    <property type="entry name" value="ABC_TRANSPORTER_1"/>
    <property type="match status" value="1"/>
</dbReference>
<dbReference type="GO" id="GO:0016887">
    <property type="term" value="F:ATP hydrolysis activity"/>
    <property type="evidence" value="ECO:0007669"/>
    <property type="project" value="InterPro"/>
</dbReference>
<protein>
    <submittedName>
        <fullName evidence="6">Zinc transport system ATP-binding protein</fullName>
    </submittedName>
</protein>
<reference evidence="6 7" key="1">
    <citation type="submission" date="2016-10" db="EMBL/GenBank/DDBJ databases">
        <authorList>
            <person name="de Groot N.N."/>
        </authorList>
    </citation>
    <scope>NUCLEOTIDE SEQUENCE [LARGE SCALE GENOMIC DNA]</scope>
    <source>
        <strain evidence="6 7">DSM 1801</strain>
    </source>
</reference>
<evidence type="ECO:0000256" key="1">
    <source>
        <dbReference type="ARBA" id="ARBA00005417"/>
    </source>
</evidence>
<name>A0A1H9YL02_9FIRM</name>
<keyword evidence="3" id="KW-0547">Nucleotide-binding</keyword>
<keyword evidence="4 6" id="KW-0067">ATP-binding</keyword>
<feature type="domain" description="ABC transporter" evidence="5">
    <location>
        <begin position="23"/>
        <end position="254"/>
    </location>
</feature>
<organism evidence="6 7">
    <name type="scientific">[Clostridium] polysaccharolyticum</name>
    <dbReference type="NCBI Taxonomy" id="29364"/>
    <lineage>
        <taxon>Bacteria</taxon>
        <taxon>Bacillati</taxon>
        <taxon>Bacillota</taxon>
        <taxon>Clostridia</taxon>
        <taxon>Lachnospirales</taxon>
        <taxon>Lachnospiraceae</taxon>
    </lineage>
</organism>
<dbReference type="PANTHER" id="PTHR42734:SF17">
    <property type="entry name" value="METAL TRANSPORT SYSTEM ATP-BINDING PROTEIN TM_0124-RELATED"/>
    <property type="match status" value="1"/>
</dbReference>
<dbReference type="InterPro" id="IPR003593">
    <property type="entry name" value="AAA+_ATPase"/>
</dbReference>
<dbReference type="InterPro" id="IPR027417">
    <property type="entry name" value="P-loop_NTPase"/>
</dbReference>
<dbReference type="AlphaFoldDB" id="A0A1H9YL02"/>
<dbReference type="EMBL" id="FOHN01000002">
    <property type="protein sequence ID" value="SES69775.1"/>
    <property type="molecule type" value="Genomic_DNA"/>
</dbReference>
<dbReference type="InterPro" id="IPR003439">
    <property type="entry name" value="ABC_transporter-like_ATP-bd"/>
</dbReference>
<dbReference type="InterPro" id="IPR050153">
    <property type="entry name" value="Metal_Ion_Import_ABC"/>
</dbReference>
<dbReference type="SMART" id="SM00382">
    <property type="entry name" value="AAA"/>
    <property type="match status" value="1"/>
</dbReference>
<dbReference type="GO" id="GO:0005524">
    <property type="term" value="F:ATP binding"/>
    <property type="evidence" value="ECO:0007669"/>
    <property type="project" value="UniProtKB-KW"/>
</dbReference>
<dbReference type="Pfam" id="PF00005">
    <property type="entry name" value="ABC_tran"/>
    <property type="match status" value="1"/>
</dbReference>
<dbReference type="PANTHER" id="PTHR42734">
    <property type="entry name" value="METAL TRANSPORT SYSTEM ATP-BINDING PROTEIN TM_0124-RELATED"/>
    <property type="match status" value="1"/>
</dbReference>
<dbReference type="Gene3D" id="3.40.50.300">
    <property type="entry name" value="P-loop containing nucleotide triphosphate hydrolases"/>
    <property type="match status" value="1"/>
</dbReference>
<keyword evidence="2" id="KW-0813">Transport</keyword>
<accession>A0A1H9YL02</accession>
<sequence length="262" mass="29918">MSIEQQKKIRHSGGTKACGFHCIKVKNFGVKIGNDTIIRDVNLHIHCGQLTTIIGKNGAGKTTLMKALLNEIKHEGYIEFKDIKKNTMSDLRIGYVPQHLNIPKNTPTSVYDLFASYISGIPVFLWKSKRVEEKIKQQLSRFKAEELIDKAVCDLSGGELQRVLLSLATYQSPNLLILDEPVSGMDHNGMELFYDNIDFLKREYDLAVILISHDLEYVARYSDRVVLLNQTIIREGTPKEVFNSPEFKETFGKIQYLEEHEK</sequence>
<dbReference type="PROSITE" id="PS50893">
    <property type="entry name" value="ABC_TRANSPORTER_2"/>
    <property type="match status" value="1"/>
</dbReference>